<keyword evidence="1" id="KW-0472">Membrane</keyword>
<accession>A0A1E3W3E2</accession>
<dbReference type="RefSeq" id="WP_069441090.1">
    <property type="nucleotide sequence ID" value="NZ_LPWF01000014.1"/>
</dbReference>
<evidence type="ECO:0000256" key="1">
    <source>
        <dbReference type="SAM" id="Phobius"/>
    </source>
</evidence>
<keyword evidence="1" id="KW-1133">Transmembrane helix</keyword>
<sequence length="137" mass="14130">MQRVAARILPFVEGFPRPRMSGLRLPARLSAPTLAGLAAAVTLLAIGAYTLTFSGTEKNHGAQRPGGETVVSKLAWSKRAHANLAQSKFPISVLAGTDTAAAMVTAEPTSASRLLAMALATVPSVAAPRSAEPNLEA</sequence>
<evidence type="ECO:0000313" key="2">
    <source>
        <dbReference type="EMBL" id="ODS00301.1"/>
    </source>
</evidence>
<dbReference type="AlphaFoldDB" id="A0A1E3W3E2"/>
<keyword evidence="1" id="KW-0812">Transmembrane</keyword>
<reference evidence="2 3" key="1">
    <citation type="journal article" date="2016" name="Environ. Microbiol.">
        <title>New Methyloceanibacter diversity from North Sea sediments includes methanotroph containing solely the soluble methane monooxygenase.</title>
        <authorList>
            <person name="Vekeman B."/>
            <person name="Kerckhof F.M."/>
            <person name="Cremers G."/>
            <person name="de Vos P."/>
            <person name="Vandamme P."/>
            <person name="Boon N."/>
            <person name="Op den Camp H.J."/>
            <person name="Heylen K."/>
        </authorList>
    </citation>
    <scope>NUCLEOTIDE SEQUENCE [LARGE SCALE GENOMIC DNA]</scope>
    <source>
        <strain evidence="2 3">R-67175</strain>
    </source>
</reference>
<protein>
    <submittedName>
        <fullName evidence="2">Uncharacterized protein</fullName>
    </submittedName>
</protein>
<evidence type="ECO:0000313" key="3">
    <source>
        <dbReference type="Proteomes" id="UP000094472"/>
    </source>
</evidence>
<gene>
    <name evidence="2" type="ORF">AUC69_07810</name>
</gene>
<keyword evidence="3" id="KW-1185">Reference proteome</keyword>
<proteinExistence type="predicted"/>
<comment type="caution">
    <text evidence="2">The sequence shown here is derived from an EMBL/GenBank/DDBJ whole genome shotgun (WGS) entry which is preliminary data.</text>
</comment>
<dbReference type="EMBL" id="LPWF01000014">
    <property type="protein sequence ID" value="ODS00301.1"/>
    <property type="molecule type" value="Genomic_DNA"/>
</dbReference>
<dbReference type="Proteomes" id="UP000094472">
    <property type="component" value="Unassembled WGS sequence"/>
</dbReference>
<organism evidence="2 3">
    <name type="scientific">Methyloceanibacter superfactus</name>
    <dbReference type="NCBI Taxonomy" id="1774969"/>
    <lineage>
        <taxon>Bacteria</taxon>
        <taxon>Pseudomonadati</taxon>
        <taxon>Pseudomonadota</taxon>
        <taxon>Alphaproteobacteria</taxon>
        <taxon>Hyphomicrobiales</taxon>
        <taxon>Hyphomicrobiaceae</taxon>
        <taxon>Methyloceanibacter</taxon>
    </lineage>
</organism>
<name>A0A1E3W3E2_9HYPH</name>
<feature type="transmembrane region" description="Helical" evidence="1">
    <location>
        <begin position="29"/>
        <end position="51"/>
    </location>
</feature>